<dbReference type="GO" id="GO:0006508">
    <property type="term" value="P:proteolysis"/>
    <property type="evidence" value="ECO:0007669"/>
    <property type="project" value="UniProtKB-KW"/>
</dbReference>
<keyword evidence="1" id="KW-0645">Protease</keyword>
<dbReference type="EMBL" id="QVLS01000012">
    <property type="protein sequence ID" value="RFP77268.1"/>
    <property type="molecule type" value="Genomic_DNA"/>
</dbReference>
<dbReference type="InterPro" id="IPR010799">
    <property type="entry name" value="MlrC_C"/>
</dbReference>
<dbReference type="Pfam" id="PF07364">
    <property type="entry name" value="DUF1485"/>
    <property type="match status" value="1"/>
</dbReference>
<evidence type="ECO:0000313" key="4">
    <source>
        <dbReference type="EMBL" id="RFP77268.1"/>
    </source>
</evidence>
<accession>A0A372EFS5</accession>
<feature type="domain" description="Microcystin LR degradation protein MlrC C-terminal" evidence="2">
    <location>
        <begin position="330"/>
        <end position="464"/>
    </location>
</feature>
<dbReference type="GO" id="GO:0008237">
    <property type="term" value="F:metallopeptidase activity"/>
    <property type="evidence" value="ECO:0007669"/>
    <property type="project" value="UniProtKB-KW"/>
</dbReference>
<evidence type="ECO:0000259" key="3">
    <source>
        <dbReference type="Pfam" id="PF07364"/>
    </source>
</evidence>
<evidence type="ECO:0000256" key="1">
    <source>
        <dbReference type="PIRNR" id="PIRNR012702"/>
    </source>
</evidence>
<dbReference type="InterPro" id="IPR015995">
    <property type="entry name" value="MlrC_N"/>
</dbReference>
<comment type="caution">
    <text evidence="4">The sequence shown here is derived from an EMBL/GenBank/DDBJ whole genome shotgun (WGS) entry which is preliminary data.</text>
</comment>
<keyword evidence="1" id="KW-0479">Metal-binding</keyword>
<dbReference type="AlphaFoldDB" id="A0A372EFS5"/>
<evidence type="ECO:0000313" key="5">
    <source>
        <dbReference type="Proteomes" id="UP000261931"/>
    </source>
</evidence>
<reference evidence="4 5" key="1">
    <citation type="submission" date="2018-08" db="EMBL/GenBank/DDBJ databases">
        <title>Hydrogenophaga sp. LA-38 isolated from sludge.</title>
        <authorList>
            <person name="Im W.-T."/>
        </authorList>
    </citation>
    <scope>NUCLEOTIDE SEQUENCE [LARGE SCALE GENOMIC DNA]</scope>
    <source>
        <strain evidence="4 5">LA-38</strain>
    </source>
</reference>
<dbReference type="InterPro" id="IPR009197">
    <property type="entry name" value="MlrC"/>
</dbReference>
<name>A0A372EFS5_9BURK</name>
<dbReference type="PIRSF" id="PIRSF012702">
    <property type="entry name" value="UCP012702"/>
    <property type="match status" value="1"/>
</dbReference>
<keyword evidence="1" id="KW-0482">Metalloprotease</keyword>
<feature type="domain" description="Microcystin LR degradation protein MlrC N-terminal" evidence="3">
    <location>
        <begin position="16"/>
        <end position="310"/>
    </location>
</feature>
<keyword evidence="1" id="KW-0378">Hydrolase</keyword>
<organism evidence="4 5">
    <name type="scientific">Hydrogenophaga borbori</name>
    <dbReference type="NCBI Taxonomy" id="2294117"/>
    <lineage>
        <taxon>Bacteria</taxon>
        <taxon>Pseudomonadati</taxon>
        <taxon>Pseudomonadota</taxon>
        <taxon>Betaproteobacteria</taxon>
        <taxon>Burkholderiales</taxon>
        <taxon>Comamonadaceae</taxon>
        <taxon>Hydrogenophaga</taxon>
    </lineage>
</organism>
<gene>
    <name evidence="4" type="ORF">DY262_18100</name>
</gene>
<comment type="similarity">
    <text evidence="1">Belongs to the peptidase M81 family.</text>
</comment>
<protein>
    <recommendedName>
        <fullName evidence="1">Microcystinase C</fullName>
        <shortName evidence="1">MlrC</shortName>
    </recommendedName>
</protein>
<evidence type="ECO:0000259" key="2">
    <source>
        <dbReference type="Pfam" id="PF07171"/>
    </source>
</evidence>
<dbReference type="GO" id="GO:0046872">
    <property type="term" value="F:metal ion binding"/>
    <property type="evidence" value="ECO:0007669"/>
    <property type="project" value="UniProtKB-KW"/>
</dbReference>
<dbReference type="Pfam" id="PF07171">
    <property type="entry name" value="MlrC_C"/>
    <property type="match status" value="1"/>
</dbReference>
<comment type="cofactor">
    <cofactor evidence="1">
        <name>Zn(2+)</name>
        <dbReference type="ChEBI" id="CHEBI:29105"/>
    </cofactor>
    <text evidence="1">Binds 1 zinc ion per subunit.</text>
</comment>
<proteinExistence type="inferred from homology"/>
<comment type="function">
    <text evidence="1">Involved in peptidolytic degradation of cyclic heptapeptide hepatotoxin microcystin (MC).</text>
</comment>
<sequence length="523" mass="56919">MTHTEQGTDRPMKRIRVAVLHFAHETVTFLPNDTELSDFVYEGSPCRDDALLDHDPGGYIGGFVAFAREHPQVELVGIESPLFPKTGIGSGWVTREAYEHFVARMLLDLQARGPFDGVYMALHGAMAVRGIPRPEAELAARVRQQVGPRAVLAATFDPHGNEDERFLSAADLAFCVKYYPHYDMHLQGERAAHTLLRCIRGSYRPVSACVKVPILSPTVVQWTGASPWMDLVQRALTWEARQPGVYVNVFYGFPWADTPDAGMTIQVLSNGDQDLANRIARDMADAAWRSREALLTSTPVHRIEDGVARALAEVARGQVPVVIADHSDRSGSATWVLAELLRRGARNTLLAGIADGERVTALLNGGSQPGDAFDHAIGGRVDASAGPPVRLVGSVLATGTAADATGSRARWMSVGFGNGNVVLLSARLMQITEPDMLRAMGLEPEKFDLIVVKSRVHFRRGFHDSGFARSILLVEPAEPFLGTTRLDALPYQHLRLADFYPYGRETFSALTPPCPAPAAASAA</sequence>
<dbReference type="Proteomes" id="UP000261931">
    <property type="component" value="Unassembled WGS sequence"/>
</dbReference>
<keyword evidence="5" id="KW-1185">Reference proteome</keyword>